<protein>
    <recommendedName>
        <fullName evidence="3">RRM domain-containing protein</fullName>
    </recommendedName>
</protein>
<dbReference type="PANTHER" id="PTHR33110">
    <property type="entry name" value="F-BOX/KELCH-REPEAT PROTEIN-RELATED"/>
    <property type="match status" value="1"/>
</dbReference>
<name>A0A835ABH1_9POAL</name>
<keyword evidence="5" id="KW-1185">Reference proteome</keyword>
<dbReference type="InterPro" id="IPR005174">
    <property type="entry name" value="KIB1-4_b-propeller"/>
</dbReference>
<reference evidence="4" key="1">
    <citation type="submission" date="2020-07" db="EMBL/GenBank/DDBJ databases">
        <title>Genome sequence and genetic diversity analysis of an under-domesticated orphan crop, white fonio (Digitaria exilis).</title>
        <authorList>
            <person name="Bennetzen J.L."/>
            <person name="Chen S."/>
            <person name="Ma X."/>
            <person name="Wang X."/>
            <person name="Yssel A.E.J."/>
            <person name="Chaluvadi S.R."/>
            <person name="Johnson M."/>
            <person name="Gangashetty P."/>
            <person name="Hamidou F."/>
            <person name="Sanogo M.D."/>
            <person name="Zwaenepoel A."/>
            <person name="Wallace J."/>
            <person name="Van De Peer Y."/>
            <person name="Van Deynze A."/>
        </authorList>
    </citation>
    <scope>NUCLEOTIDE SEQUENCE</scope>
    <source>
        <tissue evidence="4">Leaves</tissue>
    </source>
</reference>
<feature type="domain" description="RRM" evidence="3">
    <location>
        <begin position="383"/>
        <end position="444"/>
    </location>
</feature>
<dbReference type="OrthoDB" id="439808at2759"/>
<evidence type="ECO:0000256" key="1">
    <source>
        <dbReference type="PROSITE-ProRule" id="PRU00176"/>
    </source>
</evidence>
<dbReference type="InterPro" id="IPR035979">
    <property type="entry name" value="RBD_domain_sf"/>
</dbReference>
<evidence type="ECO:0000256" key="2">
    <source>
        <dbReference type="SAM" id="MobiDB-lite"/>
    </source>
</evidence>
<accession>A0A835ABH1</accession>
<dbReference type="Pfam" id="PF00076">
    <property type="entry name" value="RRM_1"/>
    <property type="match status" value="1"/>
</dbReference>
<gene>
    <name evidence="4" type="ORF">HU200_059512</name>
</gene>
<dbReference type="PROSITE" id="PS50102">
    <property type="entry name" value="RRM"/>
    <property type="match status" value="1"/>
</dbReference>
<dbReference type="PANTHER" id="PTHR33110:SF44">
    <property type="entry name" value="DUF295 DOMAIN-CONTAINING PROTEIN"/>
    <property type="match status" value="1"/>
</dbReference>
<evidence type="ECO:0000313" key="4">
    <source>
        <dbReference type="EMBL" id="KAF8658048.1"/>
    </source>
</evidence>
<keyword evidence="1" id="KW-0694">RNA-binding</keyword>
<dbReference type="SMART" id="SM00360">
    <property type="entry name" value="RRM"/>
    <property type="match status" value="1"/>
</dbReference>
<evidence type="ECO:0000259" key="3">
    <source>
        <dbReference type="PROSITE" id="PS50102"/>
    </source>
</evidence>
<comment type="caution">
    <text evidence="4">The sequence shown here is derived from an EMBL/GenBank/DDBJ whole genome shotgun (WGS) entry which is preliminary data.</text>
</comment>
<dbReference type="InterPro" id="IPR000504">
    <property type="entry name" value="RRM_dom"/>
</dbReference>
<dbReference type="GO" id="GO:0003723">
    <property type="term" value="F:RNA binding"/>
    <property type="evidence" value="ECO:0007669"/>
    <property type="project" value="UniProtKB-UniRule"/>
</dbReference>
<dbReference type="EMBL" id="JACEFO010002484">
    <property type="protein sequence ID" value="KAF8658048.1"/>
    <property type="molecule type" value="Genomic_DNA"/>
</dbReference>
<proteinExistence type="predicted"/>
<dbReference type="SUPFAM" id="SSF54928">
    <property type="entry name" value="RNA-binding domain, RBD"/>
    <property type="match status" value="1"/>
</dbReference>
<sequence>MAAATTGSPPWEDLPEELLGKIAARLHAAADAIRFRVLGPLLPWLLAPSTTGASNHLLEDQRCRCCTNGVPSWLITGNGERHLVNPLTADRMDFPDECITDEWLDLRHRIIFEGGAVLLFYFDPNPPQHDSYFLYRLRFRASLLPPDDHRWQPITSDLGCTDRCCAAAYHKGGFVVRVDLANCHVIQPYWEPSGSGDYSWGRTREVRAALPDVPAGKVPRSSYLVEYDGGLLLASVLQSCTGGGGLSVSLHGLRLEKHGGQVDDEVAVEWVRRDDDTSDAADMDRLGKHVLGGTAYFVIEADDLPPPPEQCCRVYRYSFHDGAATLVDTLPPGWHDAGCMWFLPGPKIQALFFQQGEEEGSEPVGDLQPQGGDSGGAPRRQQLRIYAGDLCPEVDNARLREMFSVYGKVATARVAYDKRGRSRGFGFVTMATQEGFDKALAALNPVKEEPDDSFDLCLGLLILFLIFQASFF</sequence>
<organism evidence="4 5">
    <name type="scientific">Digitaria exilis</name>
    <dbReference type="NCBI Taxonomy" id="1010633"/>
    <lineage>
        <taxon>Eukaryota</taxon>
        <taxon>Viridiplantae</taxon>
        <taxon>Streptophyta</taxon>
        <taxon>Embryophyta</taxon>
        <taxon>Tracheophyta</taxon>
        <taxon>Spermatophyta</taxon>
        <taxon>Magnoliopsida</taxon>
        <taxon>Liliopsida</taxon>
        <taxon>Poales</taxon>
        <taxon>Poaceae</taxon>
        <taxon>PACMAD clade</taxon>
        <taxon>Panicoideae</taxon>
        <taxon>Panicodae</taxon>
        <taxon>Paniceae</taxon>
        <taxon>Anthephorinae</taxon>
        <taxon>Digitaria</taxon>
    </lineage>
</organism>
<dbReference type="Proteomes" id="UP000636709">
    <property type="component" value="Unassembled WGS sequence"/>
</dbReference>
<evidence type="ECO:0000313" key="5">
    <source>
        <dbReference type="Proteomes" id="UP000636709"/>
    </source>
</evidence>
<dbReference type="AlphaFoldDB" id="A0A835ABH1"/>
<dbReference type="Pfam" id="PF03478">
    <property type="entry name" value="Beta-prop_KIB1-4"/>
    <property type="match status" value="1"/>
</dbReference>
<dbReference type="InterPro" id="IPR012677">
    <property type="entry name" value="Nucleotide-bd_a/b_plait_sf"/>
</dbReference>
<feature type="region of interest" description="Disordered" evidence="2">
    <location>
        <begin position="358"/>
        <end position="379"/>
    </location>
</feature>
<dbReference type="Gene3D" id="3.30.70.330">
    <property type="match status" value="1"/>
</dbReference>